<evidence type="ECO:0000256" key="1">
    <source>
        <dbReference type="SAM" id="MobiDB-lite"/>
    </source>
</evidence>
<keyword evidence="2" id="KW-0732">Signal</keyword>
<dbReference type="OrthoDB" id="8237413at2"/>
<feature type="compositionally biased region" description="Pro residues" evidence="1">
    <location>
        <begin position="23"/>
        <end position="32"/>
    </location>
</feature>
<sequence>MLRFITSLTLLISAQQAGAQDQPQPPLGPPPFVGGTATPPTDLASGIGNYCIYESLVYSVGSPLCIGKTGYICAPSTNSLGFNQRGYWTTRPADPNLLIAPACQ</sequence>
<evidence type="ECO:0000313" key="4">
    <source>
        <dbReference type="Proteomes" id="UP000190675"/>
    </source>
</evidence>
<evidence type="ECO:0000256" key="2">
    <source>
        <dbReference type="SAM" id="SignalP"/>
    </source>
</evidence>
<dbReference type="EMBL" id="LT670818">
    <property type="protein sequence ID" value="SHH28934.1"/>
    <property type="molecule type" value="Genomic_DNA"/>
</dbReference>
<accession>A0A1M5RRN1</accession>
<reference evidence="3 4" key="1">
    <citation type="submission" date="2016-11" db="EMBL/GenBank/DDBJ databases">
        <authorList>
            <person name="Jaros S."/>
            <person name="Januszkiewicz K."/>
            <person name="Wedrychowicz H."/>
        </authorList>
    </citation>
    <scope>NUCLEOTIDE SEQUENCE [LARGE SCALE GENOMIC DNA]</scope>
    <source>
        <strain evidence="3 4">GAS242</strain>
    </source>
</reference>
<feature type="chain" id="PRO_5012657751" evidence="2">
    <location>
        <begin position="20"/>
        <end position="104"/>
    </location>
</feature>
<protein>
    <submittedName>
        <fullName evidence="3">Uncharacterized protein</fullName>
    </submittedName>
</protein>
<proteinExistence type="predicted"/>
<gene>
    <name evidence="3" type="ORF">SAMN05444169_6723</name>
</gene>
<organism evidence="3 4">
    <name type="scientific">Bradyrhizobium erythrophlei</name>
    <dbReference type="NCBI Taxonomy" id="1437360"/>
    <lineage>
        <taxon>Bacteria</taxon>
        <taxon>Pseudomonadati</taxon>
        <taxon>Pseudomonadota</taxon>
        <taxon>Alphaproteobacteria</taxon>
        <taxon>Hyphomicrobiales</taxon>
        <taxon>Nitrobacteraceae</taxon>
        <taxon>Bradyrhizobium</taxon>
    </lineage>
</organism>
<dbReference type="Proteomes" id="UP000190675">
    <property type="component" value="Chromosome I"/>
</dbReference>
<feature type="signal peptide" evidence="2">
    <location>
        <begin position="1"/>
        <end position="19"/>
    </location>
</feature>
<name>A0A1M5RRN1_9BRAD</name>
<dbReference type="RefSeq" id="WP_079569714.1">
    <property type="nucleotide sequence ID" value="NZ_LT670818.1"/>
</dbReference>
<evidence type="ECO:0000313" key="3">
    <source>
        <dbReference type="EMBL" id="SHH28934.1"/>
    </source>
</evidence>
<dbReference type="AlphaFoldDB" id="A0A1M5RRN1"/>
<feature type="region of interest" description="Disordered" evidence="1">
    <location>
        <begin position="16"/>
        <end position="38"/>
    </location>
</feature>